<dbReference type="Proteomes" id="UP000314294">
    <property type="component" value="Unassembled WGS sequence"/>
</dbReference>
<gene>
    <name evidence="1" type="ORF">EYF80_040049</name>
</gene>
<proteinExistence type="predicted"/>
<sequence>MPQSLNLAADTDLRSPMSHFGRWIVFVLADMSCYRDGYYDFIHSDVTRLERRRHTGLRLDC</sequence>
<accession>A0A4Z2G876</accession>
<evidence type="ECO:0000313" key="2">
    <source>
        <dbReference type="Proteomes" id="UP000314294"/>
    </source>
</evidence>
<reference evidence="1 2" key="1">
    <citation type="submission" date="2019-03" db="EMBL/GenBank/DDBJ databases">
        <title>First draft genome of Liparis tanakae, snailfish: a comprehensive survey of snailfish specific genes.</title>
        <authorList>
            <person name="Kim W."/>
            <person name="Song I."/>
            <person name="Jeong J.-H."/>
            <person name="Kim D."/>
            <person name="Kim S."/>
            <person name="Ryu S."/>
            <person name="Song J.Y."/>
            <person name="Lee S.K."/>
        </authorList>
    </citation>
    <scope>NUCLEOTIDE SEQUENCE [LARGE SCALE GENOMIC DNA]</scope>
    <source>
        <tissue evidence="1">Muscle</tissue>
    </source>
</reference>
<organism evidence="1 2">
    <name type="scientific">Liparis tanakae</name>
    <name type="common">Tanaka's snailfish</name>
    <dbReference type="NCBI Taxonomy" id="230148"/>
    <lineage>
        <taxon>Eukaryota</taxon>
        <taxon>Metazoa</taxon>
        <taxon>Chordata</taxon>
        <taxon>Craniata</taxon>
        <taxon>Vertebrata</taxon>
        <taxon>Euteleostomi</taxon>
        <taxon>Actinopterygii</taxon>
        <taxon>Neopterygii</taxon>
        <taxon>Teleostei</taxon>
        <taxon>Neoteleostei</taxon>
        <taxon>Acanthomorphata</taxon>
        <taxon>Eupercaria</taxon>
        <taxon>Perciformes</taxon>
        <taxon>Cottioidei</taxon>
        <taxon>Cottales</taxon>
        <taxon>Liparidae</taxon>
        <taxon>Liparis</taxon>
    </lineage>
</organism>
<evidence type="ECO:0000313" key="1">
    <source>
        <dbReference type="EMBL" id="TNN49757.1"/>
    </source>
</evidence>
<dbReference type="AlphaFoldDB" id="A0A4Z2G876"/>
<dbReference type="EMBL" id="SRLO01000642">
    <property type="protein sequence ID" value="TNN49757.1"/>
    <property type="molecule type" value="Genomic_DNA"/>
</dbReference>
<comment type="caution">
    <text evidence="1">The sequence shown here is derived from an EMBL/GenBank/DDBJ whole genome shotgun (WGS) entry which is preliminary data.</text>
</comment>
<protein>
    <submittedName>
        <fullName evidence="1">Uncharacterized protein</fullName>
    </submittedName>
</protein>
<name>A0A4Z2G876_9TELE</name>
<keyword evidence="2" id="KW-1185">Reference proteome</keyword>